<feature type="compositionally biased region" description="Basic residues" evidence="1">
    <location>
        <begin position="1"/>
        <end position="11"/>
    </location>
</feature>
<evidence type="ECO:0000256" key="1">
    <source>
        <dbReference type="SAM" id="MobiDB-lite"/>
    </source>
</evidence>
<keyword evidence="2" id="KW-0472">Membrane</keyword>
<gene>
    <name evidence="3" type="ORF">THAOC_19072</name>
</gene>
<feature type="region of interest" description="Disordered" evidence="1">
    <location>
        <begin position="1"/>
        <end position="34"/>
    </location>
</feature>
<feature type="transmembrane region" description="Helical" evidence="2">
    <location>
        <begin position="89"/>
        <end position="109"/>
    </location>
</feature>
<evidence type="ECO:0000313" key="3">
    <source>
        <dbReference type="EMBL" id="EJK60550.1"/>
    </source>
</evidence>
<protein>
    <submittedName>
        <fullName evidence="3">Uncharacterized protein</fullName>
    </submittedName>
</protein>
<evidence type="ECO:0000313" key="4">
    <source>
        <dbReference type="Proteomes" id="UP000266841"/>
    </source>
</evidence>
<dbReference type="AlphaFoldDB" id="K0S5J8"/>
<dbReference type="Proteomes" id="UP000266841">
    <property type="component" value="Unassembled WGS sequence"/>
</dbReference>
<proteinExistence type="predicted"/>
<reference evidence="3 4" key="1">
    <citation type="journal article" date="2012" name="Genome Biol.">
        <title>Genome and low-iron response of an oceanic diatom adapted to chronic iron limitation.</title>
        <authorList>
            <person name="Lommer M."/>
            <person name="Specht M."/>
            <person name="Roy A.S."/>
            <person name="Kraemer L."/>
            <person name="Andreson R."/>
            <person name="Gutowska M.A."/>
            <person name="Wolf J."/>
            <person name="Bergner S.V."/>
            <person name="Schilhabel M.B."/>
            <person name="Klostermeier U.C."/>
            <person name="Beiko R.G."/>
            <person name="Rosenstiel P."/>
            <person name="Hippler M."/>
            <person name="Laroche J."/>
        </authorList>
    </citation>
    <scope>NUCLEOTIDE SEQUENCE [LARGE SCALE GENOMIC DNA]</scope>
    <source>
        <strain evidence="3 4">CCMP1005</strain>
    </source>
</reference>
<sequence>MPSSSSKRKAQAVKQEASVNREPSSGDAVVRSSGSDAASDTVRIQRLEGEVTKLLSIITLQTEQLARQERAVNQIRDINTSKERGRMTFCWFLLAAAVAALLAAIHFNLPVMMSNITEDTVLRLNVLATPTKLPFVTAGVKVRFTMGDLLFCIKRSFQGDTLELSMN</sequence>
<accession>K0S5J8</accession>
<organism evidence="3 4">
    <name type="scientific">Thalassiosira oceanica</name>
    <name type="common">Marine diatom</name>
    <dbReference type="NCBI Taxonomy" id="159749"/>
    <lineage>
        <taxon>Eukaryota</taxon>
        <taxon>Sar</taxon>
        <taxon>Stramenopiles</taxon>
        <taxon>Ochrophyta</taxon>
        <taxon>Bacillariophyta</taxon>
        <taxon>Coscinodiscophyceae</taxon>
        <taxon>Thalassiosirophycidae</taxon>
        <taxon>Thalassiosirales</taxon>
        <taxon>Thalassiosiraceae</taxon>
        <taxon>Thalassiosira</taxon>
    </lineage>
</organism>
<keyword evidence="2" id="KW-1133">Transmembrane helix</keyword>
<keyword evidence="2" id="KW-0812">Transmembrane</keyword>
<evidence type="ECO:0000256" key="2">
    <source>
        <dbReference type="SAM" id="Phobius"/>
    </source>
</evidence>
<comment type="caution">
    <text evidence="3">The sequence shown here is derived from an EMBL/GenBank/DDBJ whole genome shotgun (WGS) entry which is preliminary data.</text>
</comment>
<name>K0S5J8_THAOC</name>
<keyword evidence="4" id="KW-1185">Reference proteome</keyword>
<dbReference type="EMBL" id="AGNL01020939">
    <property type="protein sequence ID" value="EJK60550.1"/>
    <property type="molecule type" value="Genomic_DNA"/>
</dbReference>